<dbReference type="Pfam" id="PF00884">
    <property type="entry name" value="Sulfatase"/>
    <property type="match status" value="1"/>
</dbReference>
<dbReference type="AlphaFoldDB" id="A0A411WPX7"/>
<gene>
    <name evidence="8" type="ORF">EKN56_18580</name>
</gene>
<keyword evidence="4 6" id="KW-1133">Transmembrane helix</keyword>
<dbReference type="PANTHER" id="PTHR47371:SF3">
    <property type="entry name" value="PHOSPHOGLYCEROL TRANSFERASE I"/>
    <property type="match status" value="1"/>
</dbReference>
<organism evidence="8 9">
    <name type="scientific">Limnobaculum zhutongyuii</name>
    <dbReference type="NCBI Taxonomy" id="2498113"/>
    <lineage>
        <taxon>Bacteria</taxon>
        <taxon>Pseudomonadati</taxon>
        <taxon>Pseudomonadota</taxon>
        <taxon>Gammaproteobacteria</taxon>
        <taxon>Enterobacterales</taxon>
        <taxon>Budviciaceae</taxon>
        <taxon>Limnobaculum</taxon>
    </lineage>
</organism>
<evidence type="ECO:0000256" key="3">
    <source>
        <dbReference type="ARBA" id="ARBA00022692"/>
    </source>
</evidence>
<feature type="domain" description="Sulfatase N-terminal" evidence="7">
    <location>
        <begin position="220"/>
        <end position="458"/>
    </location>
</feature>
<keyword evidence="3 6" id="KW-0812">Transmembrane</keyword>
<dbReference type="GO" id="GO:0005886">
    <property type="term" value="C:plasma membrane"/>
    <property type="evidence" value="ECO:0007669"/>
    <property type="project" value="UniProtKB-SubCell"/>
</dbReference>
<feature type="transmembrane region" description="Helical" evidence="6">
    <location>
        <begin position="138"/>
        <end position="158"/>
    </location>
</feature>
<feature type="transmembrane region" description="Helical" evidence="6">
    <location>
        <begin position="7"/>
        <end position="28"/>
    </location>
</feature>
<dbReference type="KEGG" id="prag:EKN56_18580"/>
<proteinExistence type="predicted"/>
<comment type="subcellular location">
    <subcellularLocation>
        <location evidence="1">Cell membrane</location>
        <topology evidence="1">Multi-pass membrane protein</topology>
    </subcellularLocation>
</comment>
<evidence type="ECO:0000256" key="5">
    <source>
        <dbReference type="ARBA" id="ARBA00023136"/>
    </source>
</evidence>
<dbReference type="Gene3D" id="3.40.720.10">
    <property type="entry name" value="Alkaline Phosphatase, subunit A"/>
    <property type="match status" value="1"/>
</dbReference>
<evidence type="ECO:0000256" key="6">
    <source>
        <dbReference type="SAM" id="Phobius"/>
    </source>
</evidence>
<dbReference type="InterPro" id="IPR017850">
    <property type="entry name" value="Alkaline_phosphatase_core_sf"/>
</dbReference>
<dbReference type="CDD" id="cd16015">
    <property type="entry name" value="LTA_synthase"/>
    <property type="match status" value="1"/>
</dbReference>
<evidence type="ECO:0000313" key="8">
    <source>
        <dbReference type="EMBL" id="QBH98216.1"/>
    </source>
</evidence>
<feature type="transmembrane region" description="Helical" evidence="6">
    <location>
        <begin position="62"/>
        <end position="80"/>
    </location>
</feature>
<dbReference type="Proteomes" id="UP000293154">
    <property type="component" value="Chromosome"/>
</dbReference>
<protein>
    <submittedName>
        <fullName evidence="8">LTA synthase family protein</fullName>
    </submittedName>
</protein>
<name>A0A411WPX7_9GAMM</name>
<keyword evidence="9" id="KW-1185">Reference proteome</keyword>
<dbReference type="InterPro" id="IPR000917">
    <property type="entry name" value="Sulfatase_N"/>
</dbReference>
<accession>A0A411WPX7</accession>
<evidence type="ECO:0000256" key="1">
    <source>
        <dbReference type="ARBA" id="ARBA00004651"/>
    </source>
</evidence>
<evidence type="ECO:0000256" key="4">
    <source>
        <dbReference type="ARBA" id="ARBA00022989"/>
    </source>
</evidence>
<feature type="transmembrane region" description="Helical" evidence="6">
    <location>
        <begin position="107"/>
        <end position="131"/>
    </location>
</feature>
<evidence type="ECO:0000259" key="7">
    <source>
        <dbReference type="Pfam" id="PF00884"/>
    </source>
</evidence>
<dbReference type="EMBL" id="CP034752">
    <property type="protein sequence ID" value="QBH98216.1"/>
    <property type="molecule type" value="Genomic_DNA"/>
</dbReference>
<keyword evidence="2" id="KW-1003">Cell membrane</keyword>
<sequence length="554" mass="62582">MNLNHHLRAHLSVSNVYLSLMTIAALVICSTRFSFSYVGFISFACFASIFGCLLLLSARVKLSLSIASTLIVILQLLNQIKVHYYKERLFFSDISIALDPTNFSTLFHYPLALSGVIGLIILLIINIALYIRSPKISISYRLLSLVAVGALVTGIIFASQNKTNIEHWQASLPKGKGTIVNLFMSAQQMYYQPPQYDGSAKYFLSASSFKYRPDANTKKPDIVVMLQESTVNPALYHLPDITLPEFKMFAADEGTRATSPLRVQTFGGGTWLSEFSLLTGLNTDDFKFRKNSVFYTVAPHIKTSLFHELKNNGYYTVVLTPMYKMNYNAGPTYNHLGIDLIIQPQELGYPAELDDNLWTIPTRTMLDYVKTLLARYTDKPVFIFVLTMNEHGPYDTGHSDDFGIEKSIDNRDVAGALSHYISKLKLLNEATEEFSQFIIHREKPTMFLYFGDHQPNIGWDDDYNTGWTNEPRITQFFLKDNLSSKPVANIGGLTDISFLGGMLLERAGLSVSPFYEANIRMRNLCLGLLDDCPDEQLIKSYKHYIYQDLKNAGE</sequence>
<dbReference type="PANTHER" id="PTHR47371">
    <property type="entry name" value="LIPOTEICHOIC ACID SYNTHASE"/>
    <property type="match status" value="1"/>
</dbReference>
<dbReference type="OrthoDB" id="5363296at2"/>
<keyword evidence="5 6" id="KW-0472">Membrane</keyword>
<dbReference type="SUPFAM" id="SSF53649">
    <property type="entry name" value="Alkaline phosphatase-like"/>
    <property type="match status" value="1"/>
</dbReference>
<dbReference type="InterPro" id="IPR050448">
    <property type="entry name" value="OpgB/LTA_synthase_biosynth"/>
</dbReference>
<evidence type="ECO:0000313" key="9">
    <source>
        <dbReference type="Proteomes" id="UP000293154"/>
    </source>
</evidence>
<evidence type="ECO:0000256" key="2">
    <source>
        <dbReference type="ARBA" id="ARBA00022475"/>
    </source>
</evidence>
<reference evidence="8 9" key="1">
    <citation type="submission" date="2019-03" db="EMBL/GenBank/DDBJ databases">
        <title>Pragia sp. nov. isolated from the gut tract of Carduelis flavirostris.</title>
        <authorList>
            <person name="Ge Y."/>
        </authorList>
    </citation>
    <scope>NUCLEOTIDE SEQUENCE [LARGE SCALE GENOMIC DNA]</scope>
    <source>
        <strain evidence="8 9">CF-458</strain>
    </source>
</reference>
<feature type="transmembrane region" description="Helical" evidence="6">
    <location>
        <begin position="34"/>
        <end position="55"/>
    </location>
</feature>